<name>I1DXH7_9GAMM</name>
<dbReference type="AlphaFoldDB" id="I1DXH7"/>
<reference evidence="1 2" key="1">
    <citation type="journal article" date="2012" name="J. Bacteriol.">
        <title>Genome Sequence of the Protease-Producing Bacterium Rheinheimera nanhaiensis E407-8T, Isolated from Deep-Sea Sediment of the South China Sea.</title>
        <authorList>
            <person name="Zhang X.-Y."/>
            <person name="Zhang Y.-J."/>
            <person name="Qin Q.-L."/>
            <person name="Xie B.-B."/>
            <person name="Chen X.-L."/>
            <person name="Zhou B.-C."/>
            <person name="Zhang Y.-Z."/>
        </authorList>
    </citation>
    <scope>NUCLEOTIDE SEQUENCE [LARGE SCALE GENOMIC DNA]</scope>
    <source>
        <strain evidence="1 2">E407-8</strain>
    </source>
</reference>
<dbReference type="InterPro" id="IPR019587">
    <property type="entry name" value="Polyketide_cyclase/dehydratase"/>
</dbReference>
<dbReference type="OrthoDB" id="9807923at2"/>
<dbReference type="Proteomes" id="UP000004374">
    <property type="component" value="Unassembled WGS sequence"/>
</dbReference>
<dbReference type="Gene3D" id="3.30.530.20">
    <property type="match status" value="1"/>
</dbReference>
<sequence>MLKKLIITLALLLAIPLLVALLVKQQYQVQAEVVINQPQLLVFDYIRFVSNQDNFSVWAALDPNMQKSSDGIDGTVGYISRWHSENPDVGSGEQQITAIAEGERIDLQLTFHQPFASVSHAYMTTEALSAGQTRVRWSFTSQLPYPVNLMLLFVDVEGMIAEDLQQGLENLKLILETPPSGPD</sequence>
<proteinExistence type="predicted"/>
<dbReference type="InterPro" id="IPR023393">
    <property type="entry name" value="START-like_dom_sf"/>
</dbReference>
<keyword evidence="2" id="KW-1185">Reference proteome</keyword>
<evidence type="ECO:0000313" key="2">
    <source>
        <dbReference type="Proteomes" id="UP000004374"/>
    </source>
</evidence>
<accession>I1DXH7</accession>
<organism evidence="1 2">
    <name type="scientific">Rheinheimera nanhaiensis E407-8</name>
    <dbReference type="NCBI Taxonomy" id="562729"/>
    <lineage>
        <taxon>Bacteria</taxon>
        <taxon>Pseudomonadati</taxon>
        <taxon>Pseudomonadota</taxon>
        <taxon>Gammaproteobacteria</taxon>
        <taxon>Chromatiales</taxon>
        <taxon>Chromatiaceae</taxon>
        <taxon>Rheinheimera</taxon>
    </lineage>
</organism>
<evidence type="ECO:0008006" key="3">
    <source>
        <dbReference type="Google" id="ProtNLM"/>
    </source>
</evidence>
<evidence type="ECO:0000313" key="1">
    <source>
        <dbReference type="EMBL" id="GAB58755.1"/>
    </source>
</evidence>
<comment type="caution">
    <text evidence="1">The sequence shown here is derived from an EMBL/GenBank/DDBJ whole genome shotgun (WGS) entry which is preliminary data.</text>
</comment>
<dbReference type="SUPFAM" id="SSF55961">
    <property type="entry name" value="Bet v1-like"/>
    <property type="match status" value="1"/>
</dbReference>
<dbReference type="Pfam" id="PF10604">
    <property type="entry name" value="Polyketide_cyc2"/>
    <property type="match status" value="1"/>
</dbReference>
<dbReference type="RefSeq" id="WP_008220722.1">
    <property type="nucleotide sequence ID" value="NZ_BAFK01000008.1"/>
</dbReference>
<dbReference type="CDD" id="cd07818">
    <property type="entry name" value="SRPBCC_1"/>
    <property type="match status" value="1"/>
</dbReference>
<dbReference type="STRING" id="562729.RNAN_1743"/>
<dbReference type="EMBL" id="BAFK01000008">
    <property type="protein sequence ID" value="GAB58755.1"/>
    <property type="molecule type" value="Genomic_DNA"/>
</dbReference>
<protein>
    <recommendedName>
        <fullName evidence="3">Polyketide cyclase</fullName>
    </recommendedName>
</protein>
<gene>
    <name evidence="1" type="ORF">RNAN_1743</name>
</gene>